<reference evidence="4 6" key="4">
    <citation type="journal article" date="2018" name="Plant J.">
        <title>The Physcomitrella patens chromosome-scale assembly reveals moss genome structure and evolution.</title>
        <authorList>
            <person name="Lang D."/>
            <person name="Ullrich K.K."/>
            <person name="Murat F."/>
            <person name="Fuchs J."/>
            <person name="Jenkins J."/>
            <person name="Haas F.B."/>
            <person name="Piednoel M."/>
            <person name="Gundlach H."/>
            <person name="Van Bel M."/>
            <person name="Meyberg R."/>
            <person name="Vives C."/>
            <person name="Morata J."/>
            <person name="Symeonidi A."/>
            <person name="Hiss M."/>
            <person name="Muchero W."/>
            <person name="Kamisugi Y."/>
            <person name="Saleh O."/>
            <person name="Blanc G."/>
            <person name="Decker E.L."/>
            <person name="van Gessel N."/>
            <person name="Grimwood J."/>
            <person name="Hayes R.D."/>
            <person name="Graham S.W."/>
            <person name="Gunter L.E."/>
            <person name="McDaniel S.F."/>
            <person name="Hoernstein S.N.W."/>
            <person name="Larsson A."/>
            <person name="Li F.W."/>
            <person name="Perroud P.F."/>
            <person name="Phillips J."/>
            <person name="Ranjan P."/>
            <person name="Rokshar D.S."/>
            <person name="Rothfels C.J."/>
            <person name="Schneider L."/>
            <person name="Shu S."/>
            <person name="Stevenson D.W."/>
            <person name="Thummler F."/>
            <person name="Tillich M."/>
            <person name="Villarreal Aguilar J.C."/>
            <person name="Widiez T."/>
            <person name="Wong G.K."/>
            <person name="Wymore A."/>
            <person name="Zhang Y."/>
            <person name="Zimmer A.D."/>
            <person name="Quatrano R.S."/>
            <person name="Mayer K.F.X."/>
            <person name="Goodstein D."/>
            <person name="Casacuberta J.M."/>
            <person name="Vandepoele K."/>
            <person name="Reski R."/>
            <person name="Cuming A.C."/>
            <person name="Tuskan G.A."/>
            <person name="Maumus F."/>
            <person name="Salse J."/>
            <person name="Schmutz J."/>
            <person name="Rensing S.A."/>
        </authorList>
    </citation>
    <scope>NUCLEOTIDE SEQUENCE [LARGE SCALE GENOMIC DNA]</scope>
    <source>
        <strain evidence="5 6">cv. Gransden 2004</strain>
    </source>
</reference>
<evidence type="ECO:0000313" key="4">
    <source>
        <dbReference type="EMBL" id="PNR27713.1"/>
    </source>
</evidence>
<dbReference type="CDD" id="cd00570">
    <property type="entry name" value="GST_N_family"/>
    <property type="match status" value="1"/>
</dbReference>
<dbReference type="PANTHER" id="PTHR35739:SF1">
    <property type="entry name" value="OS01G0861700 PROTEIN"/>
    <property type="match status" value="1"/>
</dbReference>
<feature type="compositionally biased region" description="Polar residues" evidence="1">
    <location>
        <begin position="39"/>
        <end position="55"/>
    </location>
</feature>
<dbReference type="InterPro" id="IPR036282">
    <property type="entry name" value="Glutathione-S-Trfase_C_sf"/>
</dbReference>
<dbReference type="Pfam" id="PF13410">
    <property type="entry name" value="GST_C_2"/>
    <property type="match status" value="1"/>
</dbReference>
<dbReference type="Gramene" id="Pp3c25_11830V3.4">
    <property type="protein sequence ID" value="Pp3c25_11830V3.4"/>
    <property type="gene ID" value="Pp3c25_11830"/>
</dbReference>
<dbReference type="InterPro" id="IPR004045">
    <property type="entry name" value="Glutathione_S-Trfase_N"/>
</dbReference>
<dbReference type="Gramene" id="Pp3c25_11830V3.1">
    <property type="protein sequence ID" value="Pp3c25_11830V3.1"/>
    <property type="gene ID" value="Pp3c25_11830"/>
</dbReference>
<dbReference type="EMBL" id="ABEU02000025">
    <property type="protein sequence ID" value="PNR27713.1"/>
    <property type="molecule type" value="Genomic_DNA"/>
</dbReference>
<dbReference type="InterPro" id="IPR036249">
    <property type="entry name" value="Thioredoxin-like_sf"/>
</dbReference>
<dbReference type="EMBL" id="KC119491">
    <property type="protein sequence ID" value="AFZ39155.1"/>
    <property type="molecule type" value="mRNA"/>
</dbReference>
<feature type="region of interest" description="Disordered" evidence="1">
    <location>
        <begin position="1"/>
        <end position="55"/>
    </location>
</feature>
<dbReference type="SUPFAM" id="SSF47616">
    <property type="entry name" value="GST C-terminal domain-like"/>
    <property type="match status" value="1"/>
</dbReference>
<reference evidence="3" key="3">
    <citation type="submission" date="2012-11" db="EMBL/GenBank/DDBJ databases">
        <title>The phylogenetic status and pathogenicity of a new isolate of Metarhizium sp. from a fruit beetle larvae in Japan.</title>
        <authorList>
            <person name="Nishi O."/>
            <person name="Iiyama K."/>
            <person name="Yasunaga-Aoki C."/>
            <person name="Shimizu S."/>
        </authorList>
    </citation>
    <scope>NUCLEOTIDE SEQUENCE</scope>
</reference>
<evidence type="ECO:0000256" key="1">
    <source>
        <dbReference type="SAM" id="MobiDB-lite"/>
    </source>
</evidence>
<dbReference type="SMR" id="K9Y315"/>
<dbReference type="SFLD" id="SFLDS00019">
    <property type="entry name" value="Glutathione_Transferase_(cytos"/>
    <property type="match status" value="1"/>
</dbReference>
<dbReference type="Pfam" id="PF01814">
    <property type="entry name" value="Hemerythrin"/>
    <property type="match status" value="1"/>
</dbReference>
<keyword evidence="6" id="KW-1185">Reference proteome</keyword>
<evidence type="ECO:0000259" key="2">
    <source>
        <dbReference type="PROSITE" id="PS50405"/>
    </source>
</evidence>
<dbReference type="HOGENOM" id="CLU_530416_0_0_1"/>
<evidence type="ECO:0000313" key="6">
    <source>
        <dbReference type="Proteomes" id="UP000006727"/>
    </source>
</evidence>
<dbReference type="Gene3D" id="3.40.30.10">
    <property type="entry name" value="Glutaredoxin"/>
    <property type="match status" value="1"/>
</dbReference>
<dbReference type="EnsemblPlants" id="Pp3c25_11830V3.2">
    <property type="protein sequence ID" value="Pp3c25_11830V3.2"/>
    <property type="gene ID" value="Pp3c25_11830"/>
</dbReference>
<dbReference type="CDD" id="cd12108">
    <property type="entry name" value="Hr-like"/>
    <property type="match status" value="1"/>
</dbReference>
<dbReference type="Gramene" id="Pp3c25_11830V3.3">
    <property type="protein sequence ID" value="Pp3c25_11830V3.3"/>
    <property type="gene ID" value="Pp3c25_11830"/>
</dbReference>
<dbReference type="GO" id="GO:0016740">
    <property type="term" value="F:transferase activity"/>
    <property type="evidence" value="ECO:0007669"/>
    <property type="project" value="UniProtKB-KW"/>
</dbReference>
<evidence type="ECO:0000313" key="3">
    <source>
        <dbReference type="EMBL" id="AFZ39155.1"/>
    </source>
</evidence>
<dbReference type="InterPro" id="IPR012312">
    <property type="entry name" value="Hemerythrin-like"/>
</dbReference>
<dbReference type="Pfam" id="PF13417">
    <property type="entry name" value="GST_N_3"/>
    <property type="match status" value="1"/>
</dbReference>
<proteinExistence type="evidence at transcript level"/>
<dbReference type="Gene3D" id="1.20.1050.10">
    <property type="match status" value="1"/>
</dbReference>
<dbReference type="PROSITE" id="PS50405">
    <property type="entry name" value="GST_CTER"/>
    <property type="match status" value="1"/>
</dbReference>
<dbReference type="OrthoDB" id="4951845at2759"/>
<keyword evidence="3" id="KW-0808">Transferase</keyword>
<dbReference type="SUPFAM" id="SSF52833">
    <property type="entry name" value="Thioredoxin-like"/>
    <property type="match status" value="1"/>
</dbReference>
<dbReference type="InterPro" id="IPR040079">
    <property type="entry name" value="Glutathione_S-Trfase"/>
</dbReference>
<reference evidence="5" key="5">
    <citation type="submission" date="2020-12" db="UniProtKB">
        <authorList>
            <consortium name="EnsemblPlants"/>
        </authorList>
    </citation>
    <scope>IDENTIFICATION</scope>
</reference>
<dbReference type="PANTHER" id="PTHR35739">
    <property type="entry name" value="OS01G0861700 PROTEIN"/>
    <property type="match status" value="1"/>
</dbReference>
<evidence type="ECO:0000313" key="5">
    <source>
        <dbReference type="EnsemblPlants" id="Pp3c25_11830V3.1"/>
    </source>
</evidence>
<dbReference type="EnsemblPlants" id="Pp3c25_11830V3.3">
    <property type="protein sequence ID" value="Pp3c25_11830V3.3"/>
    <property type="gene ID" value="Pp3c25_11830"/>
</dbReference>
<reference evidence="3" key="2">
    <citation type="journal article" date="2012" name="Plant Physiol.">
        <title>Functional Divergence of the GST Supergene Family in Physcomitrella patens Reveals Complex Patterns of Large Gene Family Evolution in Land Plants.</title>
        <authorList>
            <person name="Liu Y.J."/>
            <person name="Han X.M."/>
            <person name="Ren L.L."/>
            <person name="Yang H.L."/>
            <person name="Zeng Q.Y."/>
        </authorList>
    </citation>
    <scope>NUCLEOTIDE SEQUENCE</scope>
</reference>
<dbReference type="Gene3D" id="1.20.120.520">
    <property type="entry name" value="nmb1532 protein domain like"/>
    <property type="match status" value="1"/>
</dbReference>
<feature type="domain" description="GST C-terminal" evidence="2">
    <location>
        <begin position="145"/>
        <end position="283"/>
    </location>
</feature>
<dbReference type="Gramene" id="Pp3c25_11830V3.2">
    <property type="protein sequence ID" value="Pp3c25_11830V3.2"/>
    <property type="gene ID" value="Pp3c25_11830"/>
</dbReference>
<protein>
    <submittedName>
        <fullName evidence="3">Hemerythrin class glutathione S-transferase</fullName>
    </submittedName>
</protein>
<sequence length="537" mass="59777">MGICFPKAAHSKYKDEPLNPKPSAVVPTSSSPIYCESTPEPSTAPSIPTDEQSYSEAESNLPRVQLIGDMLCPFTLRVQIALQFKGVVVDPTWLTPADLTNPKLVNASPTGKYPVLHYELHKLSGSTDAMLDYIEETFEVPTLIPKPVEAEVMQWVAFIRDELTPIVGQLLYDGSPLVQQELEPKLESCFMKLDSAIWEHGKQGRFFFGNQFTFVDVYLIPILLLVDVAKFFRGIEISTLHSHLLAYSRAMHSFPNYSPVRMNTELLKGAVAKTLVERAPSPLIVMTVLQHKSILSHLERLVALADGLPVDKLANEDSGRRGVAGKQMQLLWKMYGRLLDLMQEHAQMEERVIFPAIESTEEGMSECALADHARDLPVMNGIREDIKGVMALEQGCSDHLEGLQAVVKRLHALQENSVEHYHEEERDLLPQLNAAGLGNKKQEELVSQSIAVMEETHGRLLPFFLQGLEPHEISQYIGLLHSSCDGGKSRVFTRISFCLKNADDEFKEVCMAAQGIISELATPSIDKAAGSYCLLQE</sequence>
<accession>K9Y315</accession>
<dbReference type="AlphaFoldDB" id="K9Y315"/>
<dbReference type="Proteomes" id="UP000006727">
    <property type="component" value="Chromosome 25"/>
</dbReference>
<dbReference type="EnsemblPlants" id="Pp3c25_11830V3.4">
    <property type="protein sequence ID" value="Pp3c25_11830V3.4"/>
    <property type="gene ID" value="Pp3c25_11830"/>
</dbReference>
<dbReference type="OMA" id="YCESTPE"/>
<dbReference type="InterPro" id="IPR010987">
    <property type="entry name" value="Glutathione-S-Trfase_C-like"/>
</dbReference>
<dbReference type="PaxDb" id="3218-PP1S57_62V6.1"/>
<gene>
    <name evidence="3" type="primary">GSTH7</name>
    <name evidence="5" type="synonym">LOC112277517</name>
    <name evidence="4" type="ORF">PHYPA_029865</name>
</gene>
<dbReference type="EnsemblPlants" id="Pp3c25_11830V3.1">
    <property type="protein sequence ID" value="Pp3c25_11830V3.1"/>
    <property type="gene ID" value="Pp3c25_11830"/>
</dbReference>
<reference evidence="4 6" key="1">
    <citation type="journal article" date="2008" name="Science">
        <title>The Physcomitrella genome reveals evolutionary insights into the conquest of land by plants.</title>
        <authorList>
            <person name="Rensing S."/>
            <person name="Lang D."/>
            <person name="Zimmer A."/>
            <person name="Terry A."/>
            <person name="Salamov A."/>
            <person name="Shapiro H."/>
            <person name="Nishiyama T."/>
            <person name="Perroud P.-F."/>
            <person name="Lindquist E."/>
            <person name="Kamisugi Y."/>
            <person name="Tanahashi T."/>
            <person name="Sakakibara K."/>
            <person name="Fujita T."/>
            <person name="Oishi K."/>
            <person name="Shin-I T."/>
            <person name="Kuroki Y."/>
            <person name="Toyoda A."/>
            <person name="Suzuki Y."/>
            <person name="Hashimoto A."/>
            <person name="Yamaguchi K."/>
            <person name="Sugano A."/>
            <person name="Kohara Y."/>
            <person name="Fujiyama A."/>
            <person name="Anterola A."/>
            <person name="Aoki S."/>
            <person name="Ashton N."/>
            <person name="Barbazuk W.B."/>
            <person name="Barker E."/>
            <person name="Bennetzen J."/>
            <person name="Bezanilla M."/>
            <person name="Blankenship R."/>
            <person name="Cho S.H."/>
            <person name="Dutcher S."/>
            <person name="Estelle M."/>
            <person name="Fawcett J.A."/>
            <person name="Gundlach H."/>
            <person name="Hanada K."/>
            <person name="Heyl A."/>
            <person name="Hicks K.A."/>
            <person name="Hugh J."/>
            <person name="Lohr M."/>
            <person name="Mayer K."/>
            <person name="Melkozernov A."/>
            <person name="Murata T."/>
            <person name="Nelson D."/>
            <person name="Pils B."/>
            <person name="Prigge M."/>
            <person name="Reiss B."/>
            <person name="Renner T."/>
            <person name="Rombauts S."/>
            <person name="Rushton P."/>
            <person name="Sanderfoot A."/>
            <person name="Schween G."/>
            <person name="Shiu S.-H."/>
            <person name="Stueber K."/>
            <person name="Theodoulou F.L."/>
            <person name="Tu H."/>
            <person name="Van de Peer Y."/>
            <person name="Verrier P.J."/>
            <person name="Waters E."/>
            <person name="Wood A."/>
            <person name="Yang L."/>
            <person name="Cove D."/>
            <person name="Cuming A."/>
            <person name="Hasebe M."/>
            <person name="Lucas S."/>
            <person name="Mishler D.B."/>
            <person name="Reski R."/>
            <person name="Grigoriev I."/>
            <person name="Quatrano R.S."/>
            <person name="Boore J.L."/>
        </authorList>
    </citation>
    <scope>NUCLEOTIDE SEQUENCE [LARGE SCALE GENOMIC DNA]</scope>
    <source>
        <strain evidence="5 6">cv. Gransden 2004</strain>
    </source>
</reference>
<dbReference type="CDD" id="cd00299">
    <property type="entry name" value="GST_C_family"/>
    <property type="match status" value="1"/>
</dbReference>
<organism evidence="3">
    <name type="scientific">Physcomitrium patens</name>
    <name type="common">Spreading-leaved earth moss</name>
    <name type="synonym">Physcomitrella patens</name>
    <dbReference type="NCBI Taxonomy" id="3218"/>
    <lineage>
        <taxon>Eukaryota</taxon>
        <taxon>Viridiplantae</taxon>
        <taxon>Streptophyta</taxon>
        <taxon>Embryophyta</taxon>
        <taxon>Bryophyta</taxon>
        <taxon>Bryophytina</taxon>
        <taxon>Bryopsida</taxon>
        <taxon>Funariidae</taxon>
        <taxon>Funariales</taxon>
        <taxon>Funariaceae</taxon>
        <taxon>Physcomitrium</taxon>
    </lineage>
</organism>
<name>K9Y315_PHYPA</name>